<proteinExistence type="predicted"/>
<evidence type="ECO:0000313" key="2">
    <source>
        <dbReference type="Proteomes" id="UP000018680"/>
    </source>
</evidence>
<evidence type="ECO:0008006" key="3">
    <source>
        <dbReference type="Google" id="ProtNLM"/>
    </source>
</evidence>
<dbReference type="KEGG" id="slr:L21SP2_1697"/>
<dbReference type="STRING" id="1307761.L21SP2_1697"/>
<sequence>MERMLESGAVTVHWFFPNAERESRYLKIPVDITGGLAGRRVFFIPSGTQHLFDNIRNLEDFRSRNLVGGFGAGWYDIEVWRQNTLEFRVIPGDPLDIFRMLESGNRGIDYFSRSVLEIIAEIPRYPGLEIEQHLLFSYPRDFMFFVSANEPLVHEVLSFALSSAQEDGILEEIRSVYLPPVYQILNLDDRVNIQLDLPPEG</sequence>
<protein>
    <recommendedName>
        <fullName evidence="3">Solute-binding protein family 3/N-terminal domain-containing protein</fullName>
    </recommendedName>
</protein>
<gene>
    <name evidence="1" type="ORF">L21SP2_1697</name>
</gene>
<dbReference type="eggNOG" id="COG0834">
    <property type="taxonomic scope" value="Bacteria"/>
</dbReference>
<keyword evidence="2" id="KW-1185">Reference proteome</keyword>
<accession>V5WHJ4</accession>
<evidence type="ECO:0000313" key="1">
    <source>
        <dbReference type="EMBL" id="AHC15080.1"/>
    </source>
</evidence>
<dbReference type="AlphaFoldDB" id="V5WHJ4"/>
<dbReference type="HOGENOM" id="CLU_066015_1_1_12"/>
<dbReference type="EMBL" id="CP006939">
    <property type="protein sequence ID" value="AHC15080.1"/>
    <property type="molecule type" value="Genomic_DNA"/>
</dbReference>
<reference evidence="1 2" key="1">
    <citation type="journal article" date="2015" name="Stand. Genomic Sci.">
        <title>Complete genome sequence and description of Salinispira pacifica gen. nov., sp. nov., a novel spirochaete isolated form a hypersaline microbial mat.</title>
        <authorList>
            <person name="Ben Hania W."/>
            <person name="Joseph M."/>
            <person name="Schumann P."/>
            <person name="Bunk B."/>
            <person name="Fiebig A."/>
            <person name="Sproer C."/>
            <person name="Klenk H.P."/>
            <person name="Fardeau M.L."/>
            <person name="Spring S."/>
        </authorList>
    </citation>
    <scope>NUCLEOTIDE SEQUENCE [LARGE SCALE GENOMIC DNA]</scope>
    <source>
        <strain evidence="1 2">L21-RPul-D2</strain>
    </source>
</reference>
<dbReference type="SUPFAM" id="SSF53850">
    <property type="entry name" value="Periplasmic binding protein-like II"/>
    <property type="match status" value="1"/>
</dbReference>
<name>V5WHJ4_9SPIO</name>
<dbReference type="Proteomes" id="UP000018680">
    <property type="component" value="Chromosome"/>
</dbReference>
<organism evidence="1 2">
    <name type="scientific">Salinispira pacifica</name>
    <dbReference type="NCBI Taxonomy" id="1307761"/>
    <lineage>
        <taxon>Bacteria</taxon>
        <taxon>Pseudomonadati</taxon>
        <taxon>Spirochaetota</taxon>
        <taxon>Spirochaetia</taxon>
        <taxon>Spirochaetales</taxon>
        <taxon>Spirochaetaceae</taxon>
        <taxon>Salinispira</taxon>
    </lineage>
</organism>